<dbReference type="Proteomes" id="UP000240638">
    <property type="component" value="Unassembled WGS sequence"/>
</dbReference>
<reference evidence="1 2" key="1">
    <citation type="submission" date="2018-03" db="EMBL/GenBank/DDBJ databases">
        <title>Whole genome analyses suggest that Burkholderia sensu lato contains two further novel genera in the rhizoxinica-symbiotica group Mycetohabitans gen. nov., and Trinickia gen. nov.: implications for the evolution of diazotrophy and nodulation in the Burkholderiaceae.</title>
        <authorList>
            <person name="Estrada De Los Santos P."/>
            <person name="Palmer M."/>
            <person name="Chavez-Ramirez B."/>
            <person name="Steenkamp E.T."/>
            <person name="Hirsch A.M."/>
            <person name="Manyaka P."/>
            <person name="Maluk M."/>
            <person name="Lafos M."/>
            <person name="Crook M."/>
            <person name="Gross E."/>
            <person name="Simon M.F."/>
            <person name="Bueno Dos Reis Junior F."/>
            <person name="Poole P.S."/>
            <person name="Venter S.N."/>
            <person name="James E.K."/>
        </authorList>
    </citation>
    <scope>NUCLEOTIDE SEQUENCE [LARGE SCALE GENOMIC DNA]</scope>
    <source>
        <strain evidence="1 2">JPY-366</strain>
    </source>
</reference>
<evidence type="ECO:0008006" key="3">
    <source>
        <dbReference type="Google" id="ProtNLM"/>
    </source>
</evidence>
<protein>
    <recommendedName>
        <fullName evidence="3">Carboxypeptidase regulatory-like domain-containing protein</fullName>
    </recommendedName>
</protein>
<evidence type="ECO:0000313" key="2">
    <source>
        <dbReference type="Proteomes" id="UP000240638"/>
    </source>
</evidence>
<proteinExistence type="predicted"/>
<sequence>MVAGLTIASAVALAQEMATIRPVTEHGITYVSGGVGEEEVSAMRAMAPKFNLHLVFAQKSGVYLADVDVVIFSPSGQQVAAMKSEGPLLFVSLPPGRYRVTATSDTVNMTHWVTVPAHGGADINFYWG</sequence>
<gene>
    <name evidence="1" type="ORF">C9I57_20705</name>
</gene>
<accession>A0A2T3XQW8</accession>
<dbReference type="EMBL" id="PYUC01000010">
    <property type="protein sequence ID" value="PTB18915.1"/>
    <property type="molecule type" value="Genomic_DNA"/>
</dbReference>
<comment type="caution">
    <text evidence="1">The sequence shown here is derived from an EMBL/GenBank/DDBJ whole genome shotgun (WGS) entry which is preliminary data.</text>
</comment>
<evidence type="ECO:0000313" key="1">
    <source>
        <dbReference type="EMBL" id="PTB18915.1"/>
    </source>
</evidence>
<dbReference type="AlphaFoldDB" id="A0A2T3XQW8"/>
<organism evidence="1 2">
    <name type="scientific">Trinickia symbiotica</name>
    <dbReference type="NCBI Taxonomy" id="863227"/>
    <lineage>
        <taxon>Bacteria</taxon>
        <taxon>Pseudomonadati</taxon>
        <taxon>Pseudomonadota</taxon>
        <taxon>Betaproteobacteria</taxon>
        <taxon>Burkholderiales</taxon>
        <taxon>Burkholderiaceae</taxon>
        <taxon>Trinickia</taxon>
    </lineage>
</organism>
<name>A0A2T3XQW8_9BURK</name>